<dbReference type="PROSITE" id="PS51186">
    <property type="entry name" value="GNAT"/>
    <property type="match status" value="1"/>
</dbReference>
<name>A0A238V866_HALVU</name>
<protein>
    <submittedName>
        <fullName evidence="5">Acetyltransferase (GNAT) family protein</fullName>
    </submittedName>
</protein>
<dbReference type="PANTHER" id="PTHR43877">
    <property type="entry name" value="AMINOALKYLPHOSPHONATE N-ACETYLTRANSFERASE-RELATED-RELATED"/>
    <property type="match status" value="1"/>
</dbReference>
<keyword evidence="2" id="KW-0012">Acyltransferase</keyword>
<dbReference type="GO" id="GO:0016747">
    <property type="term" value="F:acyltransferase activity, transferring groups other than amino-acyl groups"/>
    <property type="evidence" value="ECO:0007669"/>
    <property type="project" value="InterPro"/>
</dbReference>
<organism evidence="5 6">
    <name type="scientific">Halorubrum vacuolatum</name>
    <name type="common">Natronobacterium vacuolatum</name>
    <dbReference type="NCBI Taxonomy" id="63740"/>
    <lineage>
        <taxon>Archaea</taxon>
        <taxon>Methanobacteriati</taxon>
        <taxon>Methanobacteriota</taxon>
        <taxon>Stenosarchaea group</taxon>
        <taxon>Halobacteria</taxon>
        <taxon>Halobacteriales</taxon>
        <taxon>Haloferacaceae</taxon>
        <taxon>Halorubrum</taxon>
    </lineage>
</organism>
<feature type="compositionally biased region" description="Polar residues" evidence="3">
    <location>
        <begin position="29"/>
        <end position="39"/>
    </location>
</feature>
<dbReference type="Pfam" id="PF00583">
    <property type="entry name" value="Acetyltransf_1"/>
    <property type="match status" value="1"/>
</dbReference>
<evidence type="ECO:0000256" key="2">
    <source>
        <dbReference type="ARBA" id="ARBA00023315"/>
    </source>
</evidence>
<keyword evidence="6" id="KW-1185">Reference proteome</keyword>
<accession>A0A238V866</accession>
<dbReference type="EMBL" id="FZNQ01000002">
    <property type="protein sequence ID" value="SNR30642.1"/>
    <property type="molecule type" value="Genomic_DNA"/>
</dbReference>
<dbReference type="Gene3D" id="3.40.630.30">
    <property type="match status" value="1"/>
</dbReference>
<gene>
    <name evidence="5" type="ORF">SAMN06264855_10287</name>
</gene>
<dbReference type="SUPFAM" id="SSF55729">
    <property type="entry name" value="Acyl-CoA N-acyltransferases (Nat)"/>
    <property type="match status" value="1"/>
</dbReference>
<dbReference type="InterPro" id="IPR016181">
    <property type="entry name" value="Acyl_CoA_acyltransferase"/>
</dbReference>
<dbReference type="AlphaFoldDB" id="A0A238V866"/>
<evidence type="ECO:0000256" key="3">
    <source>
        <dbReference type="SAM" id="MobiDB-lite"/>
    </source>
</evidence>
<reference evidence="5 6" key="1">
    <citation type="submission" date="2017-06" db="EMBL/GenBank/DDBJ databases">
        <authorList>
            <person name="Kim H.J."/>
            <person name="Triplett B.A."/>
        </authorList>
    </citation>
    <scope>NUCLEOTIDE SEQUENCE [LARGE SCALE GENOMIC DNA]</scope>
    <source>
        <strain evidence="5 6">DSM 8800</strain>
    </source>
</reference>
<dbReference type="Proteomes" id="UP000198397">
    <property type="component" value="Unassembled WGS sequence"/>
</dbReference>
<feature type="region of interest" description="Disordered" evidence="3">
    <location>
        <begin position="1"/>
        <end position="39"/>
    </location>
</feature>
<keyword evidence="1 5" id="KW-0808">Transferase</keyword>
<dbReference type="InterPro" id="IPR000182">
    <property type="entry name" value="GNAT_dom"/>
</dbReference>
<dbReference type="InterPro" id="IPR050832">
    <property type="entry name" value="Bact_Acetyltransf"/>
</dbReference>
<evidence type="ECO:0000313" key="6">
    <source>
        <dbReference type="Proteomes" id="UP000198397"/>
    </source>
</evidence>
<proteinExistence type="predicted"/>
<evidence type="ECO:0000313" key="5">
    <source>
        <dbReference type="EMBL" id="SNR30642.1"/>
    </source>
</evidence>
<feature type="domain" description="N-acetyltransferase" evidence="4">
    <location>
        <begin position="61"/>
        <end position="226"/>
    </location>
</feature>
<dbReference type="CDD" id="cd04301">
    <property type="entry name" value="NAT_SF"/>
    <property type="match status" value="1"/>
</dbReference>
<sequence>MVASGGDAPARDAVSLDGIVSADDGRVSTPENGTSIAENGTSIAESGNRYAAARTRRSMALEMRPYDATTDADGLYDCKLAFERGLGEGTGGEEKAAVYDRKLTDAYRERWLQWVDRCVADKPRCVTVAVDDEGAVVGYVFCLPERLSMIWDAAVINELYVAPAHRGTGLADDLMDEALALADDQDLPLDRILLDVDPANERARAFYDRHGFDPWGELIVRAVDDK</sequence>
<dbReference type="PANTHER" id="PTHR43877:SF2">
    <property type="entry name" value="AMINOALKYLPHOSPHONATE N-ACETYLTRANSFERASE-RELATED"/>
    <property type="match status" value="1"/>
</dbReference>
<evidence type="ECO:0000256" key="1">
    <source>
        <dbReference type="ARBA" id="ARBA00022679"/>
    </source>
</evidence>
<evidence type="ECO:0000259" key="4">
    <source>
        <dbReference type="PROSITE" id="PS51186"/>
    </source>
</evidence>